<dbReference type="OrthoDB" id="28516at2759"/>
<dbReference type="GeneID" id="14891631"/>
<proteinExistence type="inferred from homology"/>
<dbReference type="VEuPathDB" id="AmoebaDB:EIN_370130"/>
<dbReference type="AlphaFoldDB" id="A0A0A1UBU1"/>
<organism evidence="4 5">
    <name type="scientific">Entamoeba invadens IP1</name>
    <dbReference type="NCBI Taxonomy" id="370355"/>
    <lineage>
        <taxon>Eukaryota</taxon>
        <taxon>Amoebozoa</taxon>
        <taxon>Evosea</taxon>
        <taxon>Archamoebae</taxon>
        <taxon>Mastigamoebida</taxon>
        <taxon>Entamoebidae</taxon>
        <taxon>Entamoeba</taxon>
    </lineage>
</organism>
<keyword evidence="3" id="KW-0653">Protein transport</keyword>
<dbReference type="Proteomes" id="UP000014680">
    <property type="component" value="Unassembled WGS sequence"/>
</dbReference>
<protein>
    <recommendedName>
        <fullName evidence="6">Importin subunit alpha</fullName>
    </recommendedName>
</protein>
<dbReference type="RefSeq" id="XP_004259442.1">
    <property type="nucleotide sequence ID" value="XM_004259394.1"/>
</dbReference>
<dbReference type="KEGG" id="eiv:EIN_370130"/>
<keyword evidence="2" id="KW-0813">Transport</keyword>
<dbReference type="EMBL" id="KB206332">
    <property type="protein sequence ID" value="ELP92671.1"/>
    <property type="molecule type" value="Genomic_DNA"/>
</dbReference>
<accession>A0A0A1UBU1</accession>
<dbReference type="InterPro" id="IPR011989">
    <property type="entry name" value="ARM-like"/>
</dbReference>
<evidence type="ECO:0000313" key="5">
    <source>
        <dbReference type="Proteomes" id="UP000014680"/>
    </source>
</evidence>
<name>A0A0A1UBU1_ENTIV</name>
<evidence type="ECO:0000313" key="4">
    <source>
        <dbReference type="EMBL" id="ELP92671.1"/>
    </source>
</evidence>
<reference evidence="4 5" key="1">
    <citation type="submission" date="2012-10" db="EMBL/GenBank/DDBJ databases">
        <authorList>
            <person name="Zafar N."/>
            <person name="Inman J."/>
            <person name="Hall N."/>
            <person name="Lorenzi H."/>
            <person name="Caler E."/>
        </authorList>
    </citation>
    <scope>NUCLEOTIDE SEQUENCE [LARGE SCALE GENOMIC DNA]</scope>
    <source>
        <strain evidence="4 5">IP1</strain>
    </source>
</reference>
<sequence length="479" mass="55007">MSNNRGEQPTLKKRCEMSAEVLAVLRSKRREDALNAVRLESINLMSCNEEELPSIETMIETTQKAIHGDISSLKLLQTFFSSKCFVYNNLIMKYQWCATLLNSPFNSNNEYAHYVVLFLASYTQSNHHEYSKDLVTAKIGDYFSFYFSKGGEIARALLWCVSNVSSEGTLLAEYFLNAGIVHYALEYYKTNPVNNQTIVCWLFSNIFITRVLYNLEIIREIFMFLVSSLNSTNVETVKYSLWGISYLAETTSYEELVLSKELINKVIELVQSKYEIIVLPAMKFIGALSTKSDRVSFILINCGIYEVLQKVIITNLQNERIQQVVYWSISNMIGTSDVSLAYPLFTNTQIPQMIYETMKSVDNPPALEKELQYLLVNLVFNKDDLYLQLVISKIPGIGQLLVETLSKDPRQTLVNMLVIGIYNILMFYINQNVMPSDVIDMTSLVTALHKYEHETFLSERVRLFIRMILDSIEESSVIE</sequence>
<dbReference type="InterPro" id="IPR016024">
    <property type="entry name" value="ARM-type_fold"/>
</dbReference>
<dbReference type="PANTHER" id="PTHR23316">
    <property type="entry name" value="IMPORTIN ALPHA"/>
    <property type="match status" value="1"/>
</dbReference>
<evidence type="ECO:0000256" key="2">
    <source>
        <dbReference type="ARBA" id="ARBA00022448"/>
    </source>
</evidence>
<keyword evidence="5" id="KW-1185">Reference proteome</keyword>
<evidence type="ECO:0008006" key="6">
    <source>
        <dbReference type="Google" id="ProtNLM"/>
    </source>
</evidence>
<gene>
    <name evidence="4" type="ORF">EIN_370130</name>
</gene>
<dbReference type="SUPFAM" id="SSF48371">
    <property type="entry name" value="ARM repeat"/>
    <property type="match status" value="1"/>
</dbReference>
<dbReference type="Gene3D" id="1.25.10.10">
    <property type="entry name" value="Leucine-rich Repeat Variant"/>
    <property type="match status" value="1"/>
</dbReference>
<evidence type="ECO:0000256" key="3">
    <source>
        <dbReference type="ARBA" id="ARBA00022927"/>
    </source>
</evidence>
<dbReference type="GO" id="GO:0015031">
    <property type="term" value="P:protein transport"/>
    <property type="evidence" value="ECO:0007669"/>
    <property type="project" value="UniProtKB-KW"/>
</dbReference>
<comment type="similarity">
    <text evidence="1">Belongs to the importin alpha family.</text>
</comment>
<evidence type="ECO:0000256" key="1">
    <source>
        <dbReference type="ARBA" id="ARBA00010394"/>
    </source>
</evidence>